<feature type="compositionally biased region" description="Basic and acidic residues" evidence="4">
    <location>
        <begin position="58"/>
        <end position="70"/>
    </location>
</feature>
<reference evidence="5 6" key="1">
    <citation type="submission" date="2019-03" db="EMBL/GenBank/DDBJ databases">
        <title>Nematode-trapping fungi genome.</title>
        <authorList>
            <person name="Vidal-Diez De Ulzurrun G."/>
        </authorList>
    </citation>
    <scope>NUCLEOTIDE SEQUENCE [LARGE SCALE GENOMIC DNA]</scope>
    <source>
        <strain evidence="5 6">TWF154</strain>
    </source>
</reference>
<evidence type="ECO:0000256" key="4">
    <source>
        <dbReference type="SAM" id="MobiDB-lite"/>
    </source>
</evidence>
<dbReference type="InterPro" id="IPR002110">
    <property type="entry name" value="Ankyrin_rpt"/>
</dbReference>
<feature type="compositionally biased region" description="Basic residues" evidence="4">
    <location>
        <begin position="13"/>
        <end position="23"/>
    </location>
</feature>
<feature type="repeat" description="ANK" evidence="3">
    <location>
        <begin position="519"/>
        <end position="551"/>
    </location>
</feature>
<dbReference type="GO" id="GO:0005634">
    <property type="term" value="C:nucleus"/>
    <property type="evidence" value="ECO:0007669"/>
    <property type="project" value="TreeGrafter"/>
</dbReference>
<proteinExistence type="predicted"/>
<dbReference type="SUPFAM" id="SSF48403">
    <property type="entry name" value="Ankyrin repeat"/>
    <property type="match status" value="1"/>
</dbReference>
<feature type="repeat" description="ANK" evidence="3">
    <location>
        <begin position="552"/>
        <end position="588"/>
    </location>
</feature>
<dbReference type="SMART" id="SM00248">
    <property type="entry name" value="ANK"/>
    <property type="match status" value="4"/>
</dbReference>
<dbReference type="PANTHER" id="PTHR24193:SF121">
    <property type="entry name" value="ADA2A-CONTAINING COMPLEX COMPONENT 3, ISOFORM D"/>
    <property type="match status" value="1"/>
</dbReference>
<name>A0A8H2E009_ORBOL</name>
<evidence type="ECO:0000256" key="3">
    <source>
        <dbReference type="PROSITE-ProRule" id="PRU00023"/>
    </source>
</evidence>
<dbReference type="Proteomes" id="UP000297595">
    <property type="component" value="Unassembled WGS sequence"/>
</dbReference>
<dbReference type="Pfam" id="PF12796">
    <property type="entry name" value="Ank_2"/>
    <property type="match status" value="1"/>
</dbReference>
<evidence type="ECO:0000256" key="1">
    <source>
        <dbReference type="ARBA" id="ARBA00022737"/>
    </source>
</evidence>
<comment type="caution">
    <text evidence="5">The sequence shown here is derived from an EMBL/GenBank/DDBJ whole genome shotgun (WGS) entry which is preliminary data.</text>
</comment>
<dbReference type="EMBL" id="SOZJ01000003">
    <property type="protein sequence ID" value="TGJ70085.1"/>
    <property type="molecule type" value="Genomic_DNA"/>
</dbReference>
<dbReference type="GO" id="GO:0045944">
    <property type="term" value="P:positive regulation of transcription by RNA polymerase II"/>
    <property type="evidence" value="ECO:0007669"/>
    <property type="project" value="TreeGrafter"/>
</dbReference>
<evidence type="ECO:0000256" key="2">
    <source>
        <dbReference type="ARBA" id="ARBA00023043"/>
    </source>
</evidence>
<feature type="region of interest" description="Disordered" evidence="4">
    <location>
        <begin position="58"/>
        <end position="96"/>
    </location>
</feature>
<accession>A0A8H2E009</accession>
<organism evidence="5 6">
    <name type="scientific">Orbilia oligospora</name>
    <name type="common">Nematode-trapping fungus</name>
    <name type="synonym">Arthrobotrys oligospora</name>
    <dbReference type="NCBI Taxonomy" id="2813651"/>
    <lineage>
        <taxon>Eukaryota</taxon>
        <taxon>Fungi</taxon>
        <taxon>Dikarya</taxon>
        <taxon>Ascomycota</taxon>
        <taxon>Pezizomycotina</taxon>
        <taxon>Orbiliomycetes</taxon>
        <taxon>Orbiliales</taxon>
        <taxon>Orbiliaceae</taxon>
        <taxon>Orbilia</taxon>
    </lineage>
</organism>
<dbReference type="PANTHER" id="PTHR24193">
    <property type="entry name" value="ANKYRIN REPEAT PROTEIN"/>
    <property type="match status" value="1"/>
</dbReference>
<dbReference type="InterPro" id="IPR050663">
    <property type="entry name" value="Ankyrin-SOCS_Box"/>
</dbReference>
<dbReference type="Gene3D" id="1.25.40.20">
    <property type="entry name" value="Ankyrin repeat-containing domain"/>
    <property type="match status" value="1"/>
</dbReference>
<feature type="region of interest" description="Disordered" evidence="4">
    <location>
        <begin position="1"/>
        <end position="45"/>
    </location>
</feature>
<dbReference type="PRINTS" id="PR01415">
    <property type="entry name" value="ANKYRIN"/>
</dbReference>
<dbReference type="PROSITE" id="PS50088">
    <property type="entry name" value="ANK_REPEAT"/>
    <property type="match status" value="2"/>
</dbReference>
<dbReference type="GO" id="GO:0000976">
    <property type="term" value="F:transcription cis-regulatory region binding"/>
    <property type="evidence" value="ECO:0007669"/>
    <property type="project" value="TreeGrafter"/>
</dbReference>
<evidence type="ECO:0000313" key="5">
    <source>
        <dbReference type="EMBL" id="TGJ70085.1"/>
    </source>
</evidence>
<feature type="compositionally biased region" description="Basic and acidic residues" evidence="4">
    <location>
        <begin position="31"/>
        <end position="45"/>
    </location>
</feature>
<dbReference type="PROSITE" id="PS50297">
    <property type="entry name" value="ANK_REP_REGION"/>
    <property type="match status" value="2"/>
</dbReference>
<gene>
    <name evidence="5" type="ORF">EYR41_006077</name>
</gene>
<keyword evidence="1" id="KW-0677">Repeat</keyword>
<keyword evidence="2 3" id="KW-0040">ANK repeat</keyword>
<protein>
    <submittedName>
        <fullName evidence="5">Uncharacterized protein</fullName>
    </submittedName>
</protein>
<dbReference type="AlphaFoldDB" id="A0A8H2E009"/>
<sequence length="664" mass="74781">MLSRTKTWGNKMKQTRKFKRRKAPSTNKNVSKPEDDTKEHDSTMVLGEKKTLLSKTLNRKDTKQRPEDITKFLPTDGARPTDFTYPHHGRRGYYRPDSKREFGAIIQEGLTEMHRNMSRASKNTSEPSSNVFFGKDRSEALHELSEILMRTKYRPIKYCLADSIRSAKAASYIAVRPDTTKEIEPKPIKININEHLSRSGIFKESGQFSTKTLNSTDSSKEVSQDIVALACLRDQKARSRTCESEEGLRREQRLLEGMDVSNTTESGETIIRAVEFISEMRWQQAVELLESFQHQPSSEPKLSVSAYFANAIATYALKDYDKAFKLCRRGLLVATELPAPAQEFSEFGALAVHILKSRGQEDPDQLRLYSSFIRDTHTEHPILVSIFQATISNAAPLTPEEHIAALPKLTIDLQEFELSLTPDNFIVGSPANILSALQKALWDNNIPLMKVLCSNEMCAKMSSRHQPPLTIDLEDPMPKYAWHLSTLLHVVASVISPYSSAMAQLLIRSGADISANKFERITPLHVCARHGNFDVAETLIKNGAPVDAGSLTGKSALHFAAWRASWTDDTRIMKLLIRAGANINKRNMGGYSALHWCMCDGSHTGPVELLLQTPGIDSWIRSNDHKSIMDLFLEKEEEHLRKGSKPRTKLLGLLKALQRRKINI</sequence>
<dbReference type="InterPro" id="IPR036770">
    <property type="entry name" value="Ankyrin_rpt-contain_sf"/>
</dbReference>
<evidence type="ECO:0000313" key="6">
    <source>
        <dbReference type="Proteomes" id="UP000297595"/>
    </source>
</evidence>